<comment type="caution">
    <text evidence="2">The sequence shown here is derived from an EMBL/GenBank/DDBJ whole genome shotgun (WGS) entry which is preliminary data.</text>
</comment>
<dbReference type="Proteomes" id="UP000636888">
    <property type="component" value="Unassembled WGS sequence"/>
</dbReference>
<evidence type="ECO:0000256" key="1">
    <source>
        <dbReference type="SAM" id="Phobius"/>
    </source>
</evidence>
<feature type="transmembrane region" description="Helical" evidence="1">
    <location>
        <begin position="81"/>
        <end position="102"/>
    </location>
</feature>
<feature type="transmembrane region" description="Helical" evidence="1">
    <location>
        <begin position="57"/>
        <end position="74"/>
    </location>
</feature>
<dbReference type="RefSeq" id="WP_199386370.1">
    <property type="nucleotide sequence ID" value="NZ_JAEMHM010000023.1"/>
</dbReference>
<keyword evidence="1" id="KW-1133">Transmembrane helix</keyword>
<dbReference type="AlphaFoldDB" id="A0A8J7M2K3"/>
<gene>
    <name evidence="2" type="ORF">JFN93_21820</name>
</gene>
<feature type="transmembrane region" description="Helical" evidence="1">
    <location>
        <begin position="122"/>
        <end position="140"/>
    </location>
</feature>
<accession>A0A8J7M2K3</accession>
<evidence type="ECO:0000313" key="3">
    <source>
        <dbReference type="Proteomes" id="UP000636888"/>
    </source>
</evidence>
<evidence type="ECO:0000313" key="2">
    <source>
        <dbReference type="EMBL" id="MBJ6727359.1"/>
    </source>
</evidence>
<reference evidence="2" key="1">
    <citation type="submission" date="2020-12" db="EMBL/GenBank/DDBJ databases">
        <title>Geomonas sp. Red875, isolated from river sediment.</title>
        <authorList>
            <person name="Xu Z."/>
            <person name="Zhang Z."/>
            <person name="Masuda Y."/>
            <person name="Itoh H."/>
            <person name="Senoo K."/>
        </authorList>
    </citation>
    <scope>NUCLEOTIDE SEQUENCE</scope>
    <source>
        <strain evidence="2">Red875</strain>
    </source>
</reference>
<proteinExistence type="predicted"/>
<keyword evidence="1" id="KW-0812">Transmembrane</keyword>
<protein>
    <submittedName>
        <fullName evidence="2">Uncharacterized protein</fullName>
    </submittedName>
</protein>
<keyword evidence="3" id="KW-1185">Reference proteome</keyword>
<organism evidence="2 3">
    <name type="scientific">Geomesophilobacter sediminis</name>
    <dbReference type="NCBI Taxonomy" id="2798584"/>
    <lineage>
        <taxon>Bacteria</taxon>
        <taxon>Pseudomonadati</taxon>
        <taxon>Thermodesulfobacteriota</taxon>
        <taxon>Desulfuromonadia</taxon>
        <taxon>Geobacterales</taxon>
        <taxon>Geobacteraceae</taxon>
        <taxon>Geomesophilobacter</taxon>
    </lineage>
</organism>
<name>A0A8J7M2K3_9BACT</name>
<dbReference type="EMBL" id="JAEMHM010000023">
    <property type="protein sequence ID" value="MBJ6727359.1"/>
    <property type="molecule type" value="Genomic_DNA"/>
</dbReference>
<sequence>MKETDESTVVVSERKRKTYVVAPLVGVYLLSMAFNLSQLGEPLAFMGAEYSAEASESIIFVNSIISLYLIVGILKRQQITLWLLMVFNFLHSLNGLSNLLMLPVKHIPAVSGGMAAVYEYRLNSFWVFFLFLLLNVILYFNRQQFDNKSFYLW</sequence>
<keyword evidence="1" id="KW-0472">Membrane</keyword>
<feature type="transmembrane region" description="Helical" evidence="1">
    <location>
        <begin position="20"/>
        <end position="37"/>
    </location>
</feature>